<dbReference type="RefSeq" id="WP_006828516.1">
    <property type="nucleotide sequence ID" value="NZ_AJYB01000009.1"/>
</dbReference>
<dbReference type="Pfam" id="PF06265">
    <property type="entry name" value="YutD-like"/>
    <property type="match status" value="1"/>
</dbReference>
<dbReference type="eggNOG" id="COG4470">
    <property type="taxonomic scope" value="Bacteria"/>
</dbReference>
<reference evidence="3 4" key="1">
    <citation type="journal article" date="2012" name="J. Bacteriol.">
        <title>Genome Sequence of the Antarctic Psychrophile Bacterium Planococcus antarcticus DSM 14505.</title>
        <authorList>
            <person name="Margolles A."/>
            <person name="Gueimonde M."/>
            <person name="Sanchez B."/>
        </authorList>
    </citation>
    <scope>NUCLEOTIDE SEQUENCE [LARGE SCALE GENOMIC DNA]</scope>
    <source>
        <strain evidence="3 4">DSM 14505</strain>
    </source>
</reference>
<protein>
    <recommendedName>
        <fullName evidence="6">DUF1027 domain-containing protein</fullName>
    </recommendedName>
</protein>
<gene>
    <name evidence="3" type="ORF">A1A1_02490</name>
    <name evidence="2" type="ORF">BBH88_15295</name>
</gene>
<dbReference type="EMBL" id="CP016534">
    <property type="protein sequence ID" value="ANU11541.1"/>
    <property type="molecule type" value="Genomic_DNA"/>
</dbReference>
<feature type="disulfide bond" evidence="1">
    <location>
        <begin position="81"/>
        <end position="85"/>
    </location>
</feature>
<dbReference type="PIRSF" id="PIRSF012565">
    <property type="entry name" value="DUF1027"/>
    <property type="match status" value="1"/>
</dbReference>
<dbReference type="EMBL" id="AJYB01000009">
    <property type="protein sequence ID" value="EIM08156.1"/>
    <property type="molecule type" value="Genomic_DNA"/>
</dbReference>
<evidence type="ECO:0008006" key="6">
    <source>
        <dbReference type="Google" id="ProtNLM"/>
    </source>
</evidence>
<name>A0A1C7DJU0_9BACL</name>
<accession>A0A1C7DJU0</accession>
<organism evidence="3 4">
    <name type="scientific">Planococcus antarcticus DSM 14505</name>
    <dbReference type="NCBI Taxonomy" id="1185653"/>
    <lineage>
        <taxon>Bacteria</taxon>
        <taxon>Bacillati</taxon>
        <taxon>Bacillota</taxon>
        <taxon>Bacilli</taxon>
        <taxon>Bacillales</taxon>
        <taxon>Caryophanaceae</taxon>
        <taxon>Planococcus</taxon>
    </lineage>
</organism>
<evidence type="ECO:0000313" key="5">
    <source>
        <dbReference type="Proteomes" id="UP000092661"/>
    </source>
</evidence>
<dbReference type="Gene3D" id="3.50.4.20">
    <property type="match status" value="1"/>
</dbReference>
<dbReference type="Proteomes" id="UP000092661">
    <property type="component" value="Chromosome"/>
</dbReference>
<evidence type="ECO:0000256" key="1">
    <source>
        <dbReference type="PIRSR" id="PIRSR012565-1"/>
    </source>
</evidence>
<evidence type="ECO:0000313" key="3">
    <source>
        <dbReference type="EMBL" id="EIM08156.1"/>
    </source>
</evidence>
<keyword evidence="5" id="KW-1185">Reference proteome</keyword>
<evidence type="ECO:0000313" key="2">
    <source>
        <dbReference type="EMBL" id="ANU11541.1"/>
    </source>
</evidence>
<dbReference type="InterPro" id="IPR038141">
    <property type="entry name" value="YutD-like_sf"/>
</dbReference>
<sequence>MVKKLFTLDQWNYDILIDYREAFQEEAITARFSEILLKYDYILGDWGYGQLRLKGFFEDANHKATYDTKISTLQDYLYEYCNFGCAYFVIKKVGKVVLPIEEPEQQTPETDI</sequence>
<evidence type="ECO:0000313" key="4">
    <source>
        <dbReference type="Proteomes" id="UP000004725"/>
    </source>
</evidence>
<dbReference type="KEGG" id="pana:BBH88_15295"/>
<dbReference type="InterPro" id="IPR009370">
    <property type="entry name" value="YutD-like"/>
</dbReference>
<dbReference type="AlphaFoldDB" id="A0A1C7DJU0"/>
<proteinExistence type="predicted"/>
<reference evidence="5" key="2">
    <citation type="submission" date="2016-07" db="EMBL/GenBank/DDBJ databases">
        <authorList>
            <person name="See-Too W.S."/>
        </authorList>
    </citation>
    <scope>NUCLEOTIDE SEQUENCE [LARGE SCALE GENOMIC DNA]</scope>
    <source>
        <strain evidence="5">DSM 14505</strain>
    </source>
</reference>
<dbReference type="Proteomes" id="UP000004725">
    <property type="component" value="Unassembled WGS sequence"/>
</dbReference>
<keyword evidence="1" id="KW-1015">Disulfide bond</keyword>
<reference evidence="2" key="3">
    <citation type="submission" date="2016-10" db="EMBL/GenBank/DDBJ databases">
        <authorList>
            <person name="See-Too W.S."/>
        </authorList>
    </citation>
    <scope>NUCLEOTIDE SEQUENCE</scope>
    <source>
        <strain evidence="2">DSM 14505</strain>
    </source>
</reference>